<dbReference type="Proteomes" id="UP001606134">
    <property type="component" value="Unassembled WGS sequence"/>
</dbReference>
<proteinExistence type="predicted"/>
<evidence type="ECO:0000313" key="2">
    <source>
        <dbReference type="Proteomes" id="UP001606134"/>
    </source>
</evidence>
<accession>A0ABW7H9G3</accession>
<reference evidence="1 2" key="1">
    <citation type="submission" date="2024-08" db="EMBL/GenBank/DDBJ databases">
        <authorList>
            <person name="Lu H."/>
        </authorList>
    </citation>
    <scope>NUCLEOTIDE SEQUENCE [LARGE SCALE GENOMIC DNA]</scope>
    <source>
        <strain evidence="1 2">BYS78W</strain>
    </source>
</reference>
<gene>
    <name evidence="1" type="ORF">ACG04R_07740</name>
</gene>
<dbReference type="EMBL" id="JBIGIC010000003">
    <property type="protein sequence ID" value="MFG6486555.1"/>
    <property type="molecule type" value="Genomic_DNA"/>
</dbReference>
<protein>
    <submittedName>
        <fullName evidence="1">Uncharacterized protein</fullName>
    </submittedName>
</protein>
<keyword evidence="2" id="KW-1185">Reference proteome</keyword>
<name>A0ABW7H9G3_9BURK</name>
<organism evidence="1 2">
    <name type="scientific">Pelomonas candidula</name>
    <dbReference type="NCBI Taxonomy" id="3299025"/>
    <lineage>
        <taxon>Bacteria</taxon>
        <taxon>Pseudomonadati</taxon>
        <taxon>Pseudomonadota</taxon>
        <taxon>Betaproteobacteria</taxon>
        <taxon>Burkholderiales</taxon>
        <taxon>Sphaerotilaceae</taxon>
        <taxon>Roseateles</taxon>
    </lineage>
</organism>
<comment type="caution">
    <text evidence="1">The sequence shown here is derived from an EMBL/GenBank/DDBJ whole genome shotgun (WGS) entry which is preliminary data.</text>
</comment>
<dbReference type="RefSeq" id="WP_394407737.1">
    <property type="nucleotide sequence ID" value="NZ_JBIGIC010000003.1"/>
</dbReference>
<evidence type="ECO:0000313" key="1">
    <source>
        <dbReference type="EMBL" id="MFG6486555.1"/>
    </source>
</evidence>
<sequence>MTKKNVENEWKKMFPRGFSDGQTVGSSTMKSLAKKGLLAGSSSLSVAQLATHTPSVLALTLGGAAASATGIGLVVTGAAATLTLSTLSAVSAHKTLKHCDALEKIDGMQACYTCGRVGGGAGSGDKAAHQKLGGLVLSYILAQKGEKALRKTVGAVPGVGLTETLYSVGRYMFKSNRGVVRNEMAGLLAEHLITHNCGLAQAIVAELYSYEQMRWIMFQDYEAVQLCLAEKMKSR</sequence>